<dbReference type="InterPro" id="IPR014729">
    <property type="entry name" value="Rossmann-like_a/b/a_fold"/>
</dbReference>
<dbReference type="InterPro" id="IPR049940">
    <property type="entry name" value="GluQ/Sye"/>
</dbReference>
<dbReference type="GO" id="GO:0005524">
    <property type="term" value="F:ATP binding"/>
    <property type="evidence" value="ECO:0007669"/>
    <property type="project" value="UniProtKB-KW"/>
</dbReference>
<dbReference type="GO" id="GO:0000049">
    <property type="term" value="F:tRNA binding"/>
    <property type="evidence" value="ECO:0007669"/>
    <property type="project" value="InterPro"/>
</dbReference>
<dbReference type="GO" id="GO:0005739">
    <property type="term" value="C:mitochondrion"/>
    <property type="evidence" value="ECO:0007669"/>
    <property type="project" value="UniProtKB-SubCell"/>
</dbReference>
<dbReference type="Pfam" id="PF00749">
    <property type="entry name" value="tRNA-synt_1c"/>
    <property type="match status" value="1"/>
</dbReference>
<evidence type="ECO:0000256" key="5">
    <source>
        <dbReference type="ARBA" id="ARBA00022741"/>
    </source>
</evidence>
<feature type="compositionally biased region" description="Low complexity" evidence="11">
    <location>
        <begin position="165"/>
        <end position="177"/>
    </location>
</feature>
<comment type="caution">
    <text evidence="14">The sequence shown here is derived from an EMBL/GenBank/DDBJ whole genome shotgun (WGS) entry which is preliminary data.</text>
</comment>
<dbReference type="GO" id="GO:0006424">
    <property type="term" value="P:glutamyl-tRNA aminoacylation"/>
    <property type="evidence" value="ECO:0007669"/>
    <property type="project" value="InterPro"/>
</dbReference>
<dbReference type="InterPro" id="IPR000924">
    <property type="entry name" value="Glu/Gln-tRNA-synth"/>
</dbReference>
<feature type="domain" description="Aminoacyl-tRNA synthetase class I anticodon-binding" evidence="13">
    <location>
        <begin position="574"/>
        <end position="623"/>
    </location>
</feature>
<sequence>MGSSKAPPRPRAMFLGRVPLPILSRLRSTPQSLWRPFSSQPVWCPRPDTALPSRTFGRHRPCPIIVPLHRHLHASVSADDTSASPRSRRPERVRFAPSPTGHLHVGGARTALFNWLFARHHGGKFILRIEDTDVARSTVESEQAMLRDLHWLGLDWDEGPQLISSAADASGSRSDAAPSTGEHGPYRQSERGALYQSAVKRLVDMGAAYPCFCTEEELERKRREAEAAGRPPQYDGTWRDADPALVHQRMRDGCPYTLRFRVPERAVITIDDVVRGPVSWDANATVGDFIIMRSTGVPVYNFCVAVDDALMGITTVIRAEEHLTNTLRQALILDALGYARPRYAHVSLILGEDRQKLSKRHGATSIDQFAQMGYLPEAMANYLALLGWNDGTERELFAVPELVEAFELERVTKSAAVFDVTKLRWMNGLHLRAMSPERLRATLMPLWAQAGLVAGLPSGAAPADATAPSEEVMVVDPRRSRAFLAHTSELLRGSLELANDSVPLLRQLLEYPLAETLTSGDADELLTDEGGFYTVAREVLAAYDAQQLPLGSGSALSPDDDAEHAFEDDDDEAAELHATAWKTWVNALGKRLKRKGKKLFHPLRLAVTGRMSGPDVGSIVRMLYLADRGVAPSAVLMPQRMQVLRQTLAASRQATATDAMTARSPQATS</sequence>
<feature type="domain" description="Glutamyl/glutaminyl-tRNA synthetase class Ib catalytic" evidence="12">
    <location>
        <begin position="92"/>
        <end position="425"/>
    </location>
</feature>
<feature type="region of interest" description="Disordered" evidence="11">
    <location>
        <begin position="165"/>
        <end position="190"/>
    </location>
</feature>
<dbReference type="CDD" id="cd00808">
    <property type="entry name" value="GluRS_core"/>
    <property type="match status" value="1"/>
</dbReference>
<dbReference type="InterPro" id="IPR045462">
    <property type="entry name" value="aa-tRNA-synth_I_cd-bd"/>
</dbReference>
<keyword evidence="6 10" id="KW-0067">ATP-binding</keyword>
<evidence type="ECO:0000256" key="3">
    <source>
        <dbReference type="ARBA" id="ARBA00012835"/>
    </source>
</evidence>
<dbReference type="InterPro" id="IPR008925">
    <property type="entry name" value="aa_tRNA-synth_I_cd-bd_sf"/>
</dbReference>
<feature type="region of interest" description="Disordered" evidence="11">
    <location>
        <begin position="76"/>
        <end position="100"/>
    </location>
</feature>
<evidence type="ECO:0000313" key="14">
    <source>
        <dbReference type="EMBL" id="KAK4537765.1"/>
    </source>
</evidence>
<dbReference type="InterPro" id="IPR001412">
    <property type="entry name" value="aa-tRNA-synth_I_CS"/>
</dbReference>
<organism evidence="14 15">
    <name type="scientific">Cyanidium caldarium</name>
    <name type="common">Red alga</name>
    <dbReference type="NCBI Taxonomy" id="2771"/>
    <lineage>
        <taxon>Eukaryota</taxon>
        <taxon>Rhodophyta</taxon>
        <taxon>Bangiophyceae</taxon>
        <taxon>Cyanidiales</taxon>
        <taxon>Cyanidiaceae</taxon>
        <taxon>Cyanidium</taxon>
    </lineage>
</organism>
<dbReference type="NCBIfam" id="TIGR00464">
    <property type="entry name" value="gltX_bact"/>
    <property type="match status" value="1"/>
</dbReference>
<dbReference type="GO" id="GO:0008270">
    <property type="term" value="F:zinc ion binding"/>
    <property type="evidence" value="ECO:0007669"/>
    <property type="project" value="InterPro"/>
</dbReference>
<dbReference type="PANTHER" id="PTHR43311">
    <property type="entry name" value="GLUTAMATE--TRNA LIGASE"/>
    <property type="match status" value="1"/>
</dbReference>
<evidence type="ECO:0000256" key="10">
    <source>
        <dbReference type="RuleBase" id="RU363037"/>
    </source>
</evidence>
<evidence type="ECO:0000313" key="15">
    <source>
        <dbReference type="Proteomes" id="UP001301350"/>
    </source>
</evidence>
<dbReference type="PANTHER" id="PTHR43311:SF2">
    <property type="entry name" value="GLUTAMATE--TRNA LIGASE, MITOCHONDRIAL-RELATED"/>
    <property type="match status" value="1"/>
</dbReference>
<evidence type="ECO:0000256" key="1">
    <source>
        <dbReference type="ARBA" id="ARBA00004173"/>
    </source>
</evidence>
<dbReference type="PRINTS" id="PR00987">
    <property type="entry name" value="TRNASYNTHGLU"/>
</dbReference>
<dbReference type="Proteomes" id="UP001301350">
    <property type="component" value="Unassembled WGS sequence"/>
</dbReference>
<keyword evidence="5 10" id="KW-0547">Nucleotide-binding</keyword>
<protein>
    <recommendedName>
        <fullName evidence="3">glutamate--tRNA ligase</fullName>
        <ecNumber evidence="3">6.1.1.17</ecNumber>
    </recommendedName>
    <alternativeName>
        <fullName evidence="9">Glutamyl-tRNA synthetase</fullName>
    </alternativeName>
</protein>
<evidence type="ECO:0000259" key="12">
    <source>
        <dbReference type="Pfam" id="PF00749"/>
    </source>
</evidence>
<dbReference type="GO" id="GO:0004818">
    <property type="term" value="F:glutamate-tRNA ligase activity"/>
    <property type="evidence" value="ECO:0007669"/>
    <property type="project" value="UniProtKB-EC"/>
</dbReference>
<dbReference type="PROSITE" id="PS00178">
    <property type="entry name" value="AA_TRNA_LIGASE_I"/>
    <property type="match status" value="1"/>
</dbReference>
<keyword evidence="4 10" id="KW-0436">Ligase</keyword>
<dbReference type="EMBL" id="JANCYW010000014">
    <property type="protein sequence ID" value="KAK4537765.1"/>
    <property type="molecule type" value="Genomic_DNA"/>
</dbReference>
<dbReference type="EC" id="6.1.1.17" evidence="3"/>
<evidence type="ECO:0000256" key="7">
    <source>
        <dbReference type="ARBA" id="ARBA00022917"/>
    </source>
</evidence>
<dbReference type="SUPFAM" id="SSF48163">
    <property type="entry name" value="An anticodon-binding domain of class I aminoacyl-tRNA synthetases"/>
    <property type="match status" value="1"/>
</dbReference>
<accession>A0AAV9J0B8</accession>
<evidence type="ECO:0000256" key="2">
    <source>
        <dbReference type="ARBA" id="ARBA00007894"/>
    </source>
</evidence>
<dbReference type="Gene3D" id="3.40.50.620">
    <property type="entry name" value="HUPs"/>
    <property type="match status" value="1"/>
</dbReference>
<keyword evidence="15" id="KW-1185">Reference proteome</keyword>
<dbReference type="InterPro" id="IPR004527">
    <property type="entry name" value="Glu-tRNA-ligase_bac/mito"/>
</dbReference>
<comment type="subcellular location">
    <subcellularLocation>
        <location evidence="1">Mitochondrion</location>
    </subcellularLocation>
</comment>
<evidence type="ECO:0000256" key="11">
    <source>
        <dbReference type="SAM" id="MobiDB-lite"/>
    </source>
</evidence>
<dbReference type="SUPFAM" id="SSF52374">
    <property type="entry name" value="Nucleotidylyl transferase"/>
    <property type="match status" value="1"/>
</dbReference>
<evidence type="ECO:0000256" key="6">
    <source>
        <dbReference type="ARBA" id="ARBA00022840"/>
    </source>
</evidence>
<dbReference type="FunFam" id="3.40.50.620:FF:000045">
    <property type="entry name" value="Glutamate--tRNA ligase, mitochondrial"/>
    <property type="match status" value="1"/>
</dbReference>
<evidence type="ECO:0000256" key="4">
    <source>
        <dbReference type="ARBA" id="ARBA00022598"/>
    </source>
</evidence>
<evidence type="ECO:0000259" key="13">
    <source>
        <dbReference type="Pfam" id="PF19269"/>
    </source>
</evidence>
<dbReference type="Pfam" id="PF19269">
    <property type="entry name" value="Anticodon_2"/>
    <property type="match status" value="1"/>
</dbReference>
<reference evidence="14 15" key="1">
    <citation type="submission" date="2022-07" db="EMBL/GenBank/DDBJ databases">
        <title>Genome-wide signatures of adaptation to extreme environments.</title>
        <authorList>
            <person name="Cho C.H."/>
            <person name="Yoon H.S."/>
        </authorList>
    </citation>
    <scope>NUCLEOTIDE SEQUENCE [LARGE SCALE GENOMIC DNA]</scope>
    <source>
        <strain evidence="14 15">DBV 063 E5</strain>
    </source>
</reference>
<dbReference type="InterPro" id="IPR020751">
    <property type="entry name" value="aa-tRNA-synth_I_codon-bd_sub2"/>
</dbReference>
<dbReference type="HAMAP" id="MF_00022">
    <property type="entry name" value="Glu_tRNA_synth_type1"/>
    <property type="match status" value="1"/>
</dbReference>
<proteinExistence type="inferred from homology"/>
<dbReference type="InterPro" id="IPR033910">
    <property type="entry name" value="GluRS_core"/>
</dbReference>
<name>A0AAV9J0B8_CYACA</name>
<comment type="similarity">
    <text evidence="2">Belongs to the class-I aminoacyl-tRNA synthetase family. Glutamate--tRNA ligase type 1 subfamily.</text>
</comment>
<evidence type="ECO:0000256" key="8">
    <source>
        <dbReference type="ARBA" id="ARBA00023146"/>
    </source>
</evidence>
<dbReference type="InterPro" id="IPR020058">
    <property type="entry name" value="Glu/Gln-tRNA-synth_Ib_cat-dom"/>
</dbReference>
<dbReference type="AlphaFoldDB" id="A0AAV9J0B8"/>
<keyword evidence="7 10" id="KW-0648">Protein biosynthesis</keyword>
<keyword evidence="8 10" id="KW-0030">Aminoacyl-tRNA synthetase</keyword>
<gene>
    <name evidence="14" type="ORF">CDCA_CDCA14G3790</name>
</gene>
<evidence type="ECO:0000256" key="9">
    <source>
        <dbReference type="ARBA" id="ARBA00030865"/>
    </source>
</evidence>
<dbReference type="Gene3D" id="1.10.10.350">
    <property type="match status" value="1"/>
</dbReference>